<organism evidence="2 3">
    <name type="scientific">Bacillus swezeyi</name>
    <dbReference type="NCBI Taxonomy" id="1925020"/>
    <lineage>
        <taxon>Bacteria</taxon>
        <taxon>Bacillati</taxon>
        <taxon>Bacillota</taxon>
        <taxon>Bacilli</taxon>
        <taxon>Bacillales</taxon>
        <taxon>Bacillaceae</taxon>
        <taxon>Bacillus</taxon>
    </lineage>
</organism>
<name>A0A1R1S3B9_9BACI</name>
<gene>
    <name evidence="2" type="ORF">BW143_10230</name>
</gene>
<evidence type="ECO:0000259" key="1">
    <source>
        <dbReference type="Pfam" id="PF16244"/>
    </source>
</evidence>
<dbReference type="Pfam" id="PF16244">
    <property type="entry name" value="DUF4901"/>
    <property type="match status" value="2"/>
</dbReference>
<protein>
    <submittedName>
        <fullName evidence="2">DUF4901 domain-containing protein</fullName>
    </submittedName>
</protein>
<dbReference type="Proteomes" id="UP000187367">
    <property type="component" value="Unassembled WGS sequence"/>
</dbReference>
<comment type="caution">
    <text evidence="2">The sequence shown here is derived from an EMBL/GenBank/DDBJ whole genome shotgun (WGS) entry which is preliminary data.</text>
</comment>
<dbReference type="AlphaFoldDB" id="A0A1R1S3B9"/>
<proteinExistence type="predicted"/>
<evidence type="ECO:0000313" key="2">
    <source>
        <dbReference type="EMBL" id="OMI05801.1"/>
    </source>
</evidence>
<feature type="domain" description="YcdB/YcdC repeated" evidence="1">
    <location>
        <begin position="245"/>
        <end position="398"/>
    </location>
</feature>
<reference evidence="2 3" key="1">
    <citation type="submission" date="2017-01" db="EMBL/GenBank/DDBJ databases">
        <title>Bacillus phylogenomics.</title>
        <authorList>
            <person name="Dunlap C."/>
        </authorList>
    </citation>
    <scope>NUCLEOTIDE SEQUENCE [LARGE SCALE GENOMIC DNA]</scope>
    <source>
        <strain evidence="2 3">NRRL B-41282</strain>
    </source>
</reference>
<accession>A0A1R1S3B9</accession>
<keyword evidence="3" id="KW-1185">Reference proteome</keyword>
<sequence length="471" mass="53841">MEREGELDLASEQLKQKARQIGAIPEQYQLIIEEYGEDRGTEGGAFFVWQNADNEEHISVELDHDGRLISLSKENVPFEKDALPEARLLEMALQFVEHHYPHAAEEFVFQEKKETEQAVQYTYAQTALDLPLPQTGFYVNIAKSGEVMKFRYDGGTHSYSIPKQIADKQQVISHYLDQIEFELAIEHIRQELYEGGDDQPHLIYETELPFISYPASSSAECEKKQVVDDDEAEMLPLPLLSGAEREADIDEMIGFSPSFRKIREADLGDSIGTVWREGSDPEPGDRSIAGYFEKHNQNTLKITKDKKTGKLKGVASFIQNEGPPVWTEQACLKRALQFLYQLYPEAEKLFRMHPSENEENERTAHFQFDLQYEGVPLRLGFANISIDRTNGRVAGYLGPDIEPETLKRLNPAPAISAEEAKAVFASAFDVSLQWERDYKREINDLYKLVYRPVYPVFIDAHDGKVFMMKTI</sequence>
<dbReference type="EMBL" id="MTJL01000017">
    <property type="protein sequence ID" value="OMI05801.1"/>
    <property type="molecule type" value="Genomic_DNA"/>
</dbReference>
<evidence type="ECO:0000313" key="3">
    <source>
        <dbReference type="Proteomes" id="UP000187367"/>
    </source>
</evidence>
<accession>A0A1R1QMB9</accession>
<feature type="domain" description="YcdB/YcdC repeated" evidence="1">
    <location>
        <begin position="12"/>
        <end position="154"/>
    </location>
</feature>
<dbReference type="InterPro" id="IPR032599">
    <property type="entry name" value="YcdB/YcdC_rep_domain"/>
</dbReference>